<dbReference type="PROSITE" id="PS51225">
    <property type="entry name" value="MARVEL"/>
    <property type="match status" value="1"/>
</dbReference>
<dbReference type="GO" id="GO:0016020">
    <property type="term" value="C:membrane"/>
    <property type="evidence" value="ECO:0007669"/>
    <property type="project" value="UniProtKB-SubCell"/>
</dbReference>
<dbReference type="PANTHER" id="PTHR22776">
    <property type="entry name" value="MARVEL-CONTAINING POTENTIAL LIPID RAFT-ASSOCIATED PROTEIN"/>
    <property type="match status" value="1"/>
</dbReference>
<evidence type="ECO:0000256" key="3">
    <source>
        <dbReference type="ARBA" id="ARBA00022989"/>
    </source>
</evidence>
<evidence type="ECO:0000313" key="10">
    <source>
        <dbReference type="Proteomes" id="UP000835052"/>
    </source>
</evidence>
<dbReference type="PANTHER" id="PTHR22776:SF49">
    <property type="entry name" value="MARVEL DOMAIN-CONTAINING PROTEIN"/>
    <property type="match status" value="1"/>
</dbReference>
<feature type="region of interest" description="Disordered" evidence="6">
    <location>
        <begin position="107"/>
        <end position="138"/>
    </location>
</feature>
<comment type="subcellular location">
    <subcellularLocation>
        <location evidence="1">Membrane</location>
        <topology evidence="1">Multi-pass membrane protein</topology>
    </subcellularLocation>
</comment>
<feature type="compositionally biased region" description="Polar residues" evidence="6">
    <location>
        <begin position="58"/>
        <end position="73"/>
    </location>
</feature>
<feature type="transmembrane region" description="Helical" evidence="7">
    <location>
        <begin position="226"/>
        <end position="247"/>
    </location>
</feature>
<dbReference type="Proteomes" id="UP000835052">
    <property type="component" value="Unassembled WGS sequence"/>
</dbReference>
<dbReference type="AlphaFoldDB" id="A0A8S1GM91"/>
<evidence type="ECO:0000313" key="9">
    <source>
        <dbReference type="EMBL" id="CAD6184385.1"/>
    </source>
</evidence>
<evidence type="ECO:0000259" key="8">
    <source>
        <dbReference type="PROSITE" id="PS51225"/>
    </source>
</evidence>
<dbReference type="InterPro" id="IPR050578">
    <property type="entry name" value="MARVEL-CKLF_proteins"/>
</dbReference>
<dbReference type="EMBL" id="CAJGYM010000001">
    <property type="protein sequence ID" value="CAD6184385.1"/>
    <property type="molecule type" value="Genomic_DNA"/>
</dbReference>
<organism evidence="9 10">
    <name type="scientific">Caenorhabditis auriculariae</name>
    <dbReference type="NCBI Taxonomy" id="2777116"/>
    <lineage>
        <taxon>Eukaryota</taxon>
        <taxon>Metazoa</taxon>
        <taxon>Ecdysozoa</taxon>
        <taxon>Nematoda</taxon>
        <taxon>Chromadorea</taxon>
        <taxon>Rhabditida</taxon>
        <taxon>Rhabditina</taxon>
        <taxon>Rhabditomorpha</taxon>
        <taxon>Rhabditoidea</taxon>
        <taxon>Rhabditidae</taxon>
        <taxon>Peloderinae</taxon>
        <taxon>Caenorhabditis</taxon>
    </lineage>
</organism>
<evidence type="ECO:0000256" key="1">
    <source>
        <dbReference type="ARBA" id="ARBA00004141"/>
    </source>
</evidence>
<evidence type="ECO:0000256" key="4">
    <source>
        <dbReference type="ARBA" id="ARBA00023136"/>
    </source>
</evidence>
<gene>
    <name evidence="9" type="ORF">CAUJ_LOCUS304</name>
</gene>
<protein>
    <recommendedName>
        <fullName evidence="8">MARVEL domain-containing protein</fullName>
    </recommendedName>
</protein>
<evidence type="ECO:0000256" key="2">
    <source>
        <dbReference type="ARBA" id="ARBA00022692"/>
    </source>
</evidence>
<proteinExistence type="predicted"/>
<keyword evidence="2 5" id="KW-0812">Transmembrane</keyword>
<dbReference type="InterPro" id="IPR008253">
    <property type="entry name" value="Marvel"/>
</dbReference>
<feature type="region of interest" description="Disordered" evidence="6">
    <location>
        <begin position="55"/>
        <end position="76"/>
    </location>
</feature>
<evidence type="ECO:0000256" key="5">
    <source>
        <dbReference type="PROSITE-ProRule" id="PRU00581"/>
    </source>
</evidence>
<feature type="transmembrane region" description="Helical" evidence="7">
    <location>
        <begin position="194"/>
        <end position="220"/>
    </location>
</feature>
<feature type="transmembrane region" description="Helical" evidence="7">
    <location>
        <begin position="291"/>
        <end position="313"/>
    </location>
</feature>
<name>A0A8S1GM91_9PELO</name>
<feature type="compositionally biased region" description="Pro residues" evidence="6">
    <location>
        <begin position="124"/>
        <end position="138"/>
    </location>
</feature>
<feature type="domain" description="MARVEL" evidence="8">
    <location>
        <begin position="191"/>
        <end position="319"/>
    </location>
</feature>
<feature type="transmembrane region" description="Helical" evidence="7">
    <location>
        <begin position="259"/>
        <end position="285"/>
    </location>
</feature>
<comment type="caution">
    <text evidence="9">The sequence shown here is derived from an EMBL/GenBank/DDBJ whole genome shotgun (WGS) entry which is preliminary data.</text>
</comment>
<dbReference type="OrthoDB" id="10028364at2759"/>
<keyword evidence="4 5" id="KW-0472">Membrane</keyword>
<evidence type="ECO:0000256" key="7">
    <source>
        <dbReference type="SAM" id="Phobius"/>
    </source>
</evidence>
<keyword evidence="10" id="KW-1185">Reference proteome</keyword>
<evidence type="ECO:0000256" key="6">
    <source>
        <dbReference type="SAM" id="MobiDB-lite"/>
    </source>
</evidence>
<dbReference type="Pfam" id="PF01284">
    <property type="entry name" value="MARVEL"/>
    <property type="match status" value="1"/>
</dbReference>
<sequence>MGGEHVVALAVTRSLAPVSSSTRLQIRFVLLFKISSERYSEENANASADELLIRKTRPSVSESPPTRASNQGKDNVIPSRRWFAPDLLTPGFIYHLFEELNCPSDTASITTIDPEQRRNDLPEPTLPPPPKLGPPTPPKFPAAELIVEELPFKEMNEPRYHTTTTVVETTEYLADSGPTVQLVMPKMDCGYVRTLGGIVKIVCIALCLLTFLFVLAGPAYFRGAGWATFVASVGVFVTTSLLMLYIFHVVDTLNNVNWIVIEMVFCFVWTICFFIAGCVLAVASAQFSGTFWWAVASFFAFGGMCAYGFDCYLKFLSWKNDEKATGGSNDFVVESPRRRTNV</sequence>
<accession>A0A8S1GM91</accession>
<keyword evidence="3 7" id="KW-1133">Transmembrane helix</keyword>
<reference evidence="9" key="1">
    <citation type="submission" date="2020-10" db="EMBL/GenBank/DDBJ databases">
        <authorList>
            <person name="Kikuchi T."/>
        </authorList>
    </citation>
    <scope>NUCLEOTIDE SEQUENCE</scope>
    <source>
        <strain evidence="9">NKZ352</strain>
    </source>
</reference>